<sequence length="505" mass="57000">MSIDSDRKSSEGKRLSFSVKKSLTNTFFGETRTRILVWYAVLTSACVGLSIPIFTHLVILQVDERVAEDFEDEILAFKNCVKLHLSEHKEMDSKQIFDHFLIKKVPGDKTFLIATIQGKFYRSSPLSLPESISGTSALIQELSQTHQTMEGKIFDPENGDILYHTEPLIINRKVTGVLIIANILAGEREEVIDTIFIVVRVLWISVIFALILAWFISGRVLRPIQSLIKTAHSISETDLSQRISESGRGEMALLAQTFNQMMDRLEKAFITHRQLVNDVSHELRTPIAIIQGNLESLDYYTPEERPEIIKLALEELIRMTRLVEDLLLLARAEEPSFLILETVELAELTEAIYHKIQGLGKRNWRLDALGTGKIHVDPQRLTQAIINLVHNAVQHTQENDIIAIGSCIDNTSNKPKFRFWVRDTGVGIPRADQHRIFQRFERAENSQSSSEGKGLGLSIVTAIAECHAGSIELDSQLGEGATFTLVLPIKKSRNQSIHQEYKEGQ</sequence>
<dbReference type="InterPro" id="IPR036097">
    <property type="entry name" value="HisK_dim/P_sf"/>
</dbReference>
<keyword evidence="5" id="KW-0808">Transferase</keyword>
<dbReference type="Pfam" id="PF02518">
    <property type="entry name" value="HATPase_c"/>
    <property type="match status" value="1"/>
</dbReference>
<dbReference type="SMART" id="SM00304">
    <property type="entry name" value="HAMP"/>
    <property type="match status" value="1"/>
</dbReference>
<evidence type="ECO:0000313" key="15">
    <source>
        <dbReference type="Proteomes" id="UP001301728"/>
    </source>
</evidence>
<evidence type="ECO:0000256" key="11">
    <source>
        <dbReference type="SAM" id="Phobius"/>
    </source>
</evidence>
<feature type="domain" description="Histidine kinase" evidence="12">
    <location>
        <begin position="278"/>
        <end position="491"/>
    </location>
</feature>
<evidence type="ECO:0000256" key="4">
    <source>
        <dbReference type="ARBA" id="ARBA00022553"/>
    </source>
</evidence>
<keyword evidence="15" id="KW-1185">Reference proteome</keyword>
<name>A0ABU5U080_9CYAN</name>
<dbReference type="GO" id="GO:0005524">
    <property type="term" value="F:ATP binding"/>
    <property type="evidence" value="ECO:0007669"/>
    <property type="project" value="UniProtKB-KW"/>
</dbReference>
<evidence type="ECO:0000256" key="10">
    <source>
        <dbReference type="ARBA" id="ARBA00023136"/>
    </source>
</evidence>
<dbReference type="InterPro" id="IPR003661">
    <property type="entry name" value="HisK_dim/P_dom"/>
</dbReference>
<dbReference type="CDD" id="cd00082">
    <property type="entry name" value="HisKA"/>
    <property type="match status" value="1"/>
</dbReference>
<dbReference type="SUPFAM" id="SSF158472">
    <property type="entry name" value="HAMP domain-like"/>
    <property type="match status" value="1"/>
</dbReference>
<dbReference type="Proteomes" id="UP001301728">
    <property type="component" value="Unassembled WGS sequence"/>
</dbReference>
<dbReference type="InterPro" id="IPR050428">
    <property type="entry name" value="TCS_sensor_his_kinase"/>
</dbReference>
<evidence type="ECO:0000256" key="2">
    <source>
        <dbReference type="ARBA" id="ARBA00004370"/>
    </source>
</evidence>
<keyword evidence="4" id="KW-0597">Phosphoprotein</keyword>
<evidence type="ECO:0000259" key="12">
    <source>
        <dbReference type="PROSITE" id="PS50109"/>
    </source>
</evidence>
<accession>A0ABU5U080</accession>
<evidence type="ECO:0000313" key="14">
    <source>
        <dbReference type="EMBL" id="MEA5520597.1"/>
    </source>
</evidence>
<dbReference type="PANTHER" id="PTHR45436:SF5">
    <property type="entry name" value="SENSOR HISTIDINE KINASE TRCS"/>
    <property type="match status" value="1"/>
</dbReference>
<evidence type="ECO:0000256" key="3">
    <source>
        <dbReference type="ARBA" id="ARBA00012438"/>
    </source>
</evidence>
<keyword evidence="6 11" id="KW-0812">Transmembrane</keyword>
<dbReference type="EC" id="2.7.13.3" evidence="3"/>
<gene>
    <name evidence="14" type="ORF">VB854_16755</name>
</gene>
<dbReference type="CDD" id="cd06225">
    <property type="entry name" value="HAMP"/>
    <property type="match status" value="1"/>
</dbReference>
<evidence type="ECO:0000259" key="13">
    <source>
        <dbReference type="PROSITE" id="PS50885"/>
    </source>
</evidence>
<dbReference type="Pfam" id="PF00672">
    <property type="entry name" value="HAMP"/>
    <property type="match status" value="1"/>
</dbReference>
<dbReference type="PANTHER" id="PTHR45436">
    <property type="entry name" value="SENSOR HISTIDINE KINASE YKOH"/>
    <property type="match status" value="1"/>
</dbReference>
<feature type="domain" description="HAMP" evidence="13">
    <location>
        <begin position="218"/>
        <end position="270"/>
    </location>
</feature>
<dbReference type="InterPro" id="IPR004358">
    <property type="entry name" value="Sig_transdc_His_kin-like_C"/>
</dbReference>
<dbReference type="SMART" id="SM00387">
    <property type="entry name" value="HATPase_c"/>
    <property type="match status" value="1"/>
</dbReference>
<dbReference type="InterPro" id="IPR003660">
    <property type="entry name" value="HAMP_dom"/>
</dbReference>
<dbReference type="SMART" id="SM00388">
    <property type="entry name" value="HisKA"/>
    <property type="match status" value="1"/>
</dbReference>
<keyword evidence="10 11" id="KW-0472">Membrane</keyword>
<evidence type="ECO:0000256" key="8">
    <source>
        <dbReference type="ARBA" id="ARBA00022989"/>
    </source>
</evidence>
<dbReference type="EMBL" id="JAYGHT010000085">
    <property type="protein sequence ID" value="MEA5520597.1"/>
    <property type="molecule type" value="Genomic_DNA"/>
</dbReference>
<organism evidence="14 15">
    <name type="scientific">Limnoraphis robusta CCNP1315</name>
    <dbReference type="NCBI Taxonomy" id="3110306"/>
    <lineage>
        <taxon>Bacteria</taxon>
        <taxon>Bacillati</taxon>
        <taxon>Cyanobacteriota</taxon>
        <taxon>Cyanophyceae</taxon>
        <taxon>Oscillatoriophycideae</taxon>
        <taxon>Oscillatoriales</taxon>
        <taxon>Sirenicapillariaceae</taxon>
        <taxon>Limnoraphis</taxon>
    </lineage>
</organism>
<evidence type="ECO:0000256" key="9">
    <source>
        <dbReference type="ARBA" id="ARBA00023012"/>
    </source>
</evidence>
<keyword evidence="14" id="KW-0067">ATP-binding</keyword>
<dbReference type="Pfam" id="PF00512">
    <property type="entry name" value="HisKA"/>
    <property type="match status" value="1"/>
</dbReference>
<dbReference type="PROSITE" id="PS50109">
    <property type="entry name" value="HIS_KIN"/>
    <property type="match status" value="1"/>
</dbReference>
<dbReference type="SUPFAM" id="SSF55874">
    <property type="entry name" value="ATPase domain of HSP90 chaperone/DNA topoisomerase II/histidine kinase"/>
    <property type="match status" value="1"/>
</dbReference>
<feature type="transmembrane region" description="Helical" evidence="11">
    <location>
        <begin position="36"/>
        <end position="60"/>
    </location>
</feature>
<evidence type="ECO:0000256" key="1">
    <source>
        <dbReference type="ARBA" id="ARBA00000085"/>
    </source>
</evidence>
<dbReference type="InterPro" id="IPR036890">
    <property type="entry name" value="HATPase_C_sf"/>
</dbReference>
<reference evidence="14 15" key="1">
    <citation type="submission" date="2023-12" db="EMBL/GenBank/DDBJ databases">
        <title>Baltic Sea Cyanobacteria.</title>
        <authorList>
            <person name="Delbaje E."/>
            <person name="Fewer D.P."/>
            <person name="Shishido T.K."/>
        </authorList>
    </citation>
    <scope>NUCLEOTIDE SEQUENCE [LARGE SCALE GENOMIC DNA]</scope>
    <source>
        <strain evidence="14 15">CCNP 1315</strain>
    </source>
</reference>
<dbReference type="Gene3D" id="1.10.287.130">
    <property type="match status" value="1"/>
</dbReference>
<evidence type="ECO:0000256" key="6">
    <source>
        <dbReference type="ARBA" id="ARBA00022692"/>
    </source>
</evidence>
<dbReference type="InterPro" id="IPR005467">
    <property type="entry name" value="His_kinase_dom"/>
</dbReference>
<comment type="subcellular location">
    <subcellularLocation>
        <location evidence="2">Membrane</location>
    </subcellularLocation>
</comment>
<dbReference type="InterPro" id="IPR003594">
    <property type="entry name" value="HATPase_dom"/>
</dbReference>
<dbReference type="PROSITE" id="PS50885">
    <property type="entry name" value="HAMP"/>
    <property type="match status" value="1"/>
</dbReference>
<comment type="caution">
    <text evidence="14">The sequence shown here is derived from an EMBL/GenBank/DDBJ whole genome shotgun (WGS) entry which is preliminary data.</text>
</comment>
<evidence type="ECO:0000256" key="7">
    <source>
        <dbReference type="ARBA" id="ARBA00022777"/>
    </source>
</evidence>
<dbReference type="Gene3D" id="3.30.565.10">
    <property type="entry name" value="Histidine kinase-like ATPase, C-terminal domain"/>
    <property type="match status" value="1"/>
</dbReference>
<proteinExistence type="predicted"/>
<dbReference type="RefSeq" id="WP_323275935.1">
    <property type="nucleotide sequence ID" value="NZ_JAYGHT010000085.1"/>
</dbReference>
<protein>
    <recommendedName>
        <fullName evidence="3">histidine kinase</fullName>
        <ecNumber evidence="3">2.7.13.3</ecNumber>
    </recommendedName>
</protein>
<feature type="transmembrane region" description="Helical" evidence="11">
    <location>
        <begin position="195"/>
        <end position="216"/>
    </location>
</feature>
<keyword evidence="8 11" id="KW-1133">Transmembrane helix</keyword>
<keyword evidence="9" id="KW-0902">Two-component regulatory system</keyword>
<evidence type="ECO:0000256" key="5">
    <source>
        <dbReference type="ARBA" id="ARBA00022679"/>
    </source>
</evidence>
<keyword evidence="14" id="KW-0547">Nucleotide-binding</keyword>
<dbReference type="Gene3D" id="6.10.340.10">
    <property type="match status" value="1"/>
</dbReference>
<keyword evidence="7" id="KW-0418">Kinase</keyword>
<comment type="catalytic activity">
    <reaction evidence="1">
        <text>ATP + protein L-histidine = ADP + protein N-phospho-L-histidine.</text>
        <dbReference type="EC" id="2.7.13.3"/>
    </reaction>
</comment>
<dbReference type="PRINTS" id="PR00344">
    <property type="entry name" value="BCTRLSENSOR"/>
</dbReference>
<dbReference type="SUPFAM" id="SSF47384">
    <property type="entry name" value="Homodimeric domain of signal transducing histidine kinase"/>
    <property type="match status" value="1"/>
</dbReference>